<dbReference type="InterPro" id="IPR010998">
    <property type="entry name" value="Integrase_recombinase_N"/>
</dbReference>
<evidence type="ECO:0000313" key="10">
    <source>
        <dbReference type="EMBL" id="MDC2234171.1"/>
    </source>
</evidence>
<dbReference type="Proteomes" id="UP001156218">
    <property type="component" value="Chromosome"/>
</dbReference>
<dbReference type="InterPro" id="IPR050090">
    <property type="entry name" value="Tyrosine_recombinase_XerCD"/>
</dbReference>
<dbReference type="InterPro" id="IPR025269">
    <property type="entry name" value="SAM-like_dom"/>
</dbReference>
<gene>
    <name evidence="11" type="ORF">DW780_07430</name>
    <name evidence="5" type="ORF">ERS852511_00638</name>
    <name evidence="8" type="ORF">GAN59_14330</name>
    <name evidence="9" type="ORF">GAN91_04385</name>
    <name evidence="7" type="ORF">GAN93_10365</name>
    <name evidence="6" type="ORF">GAO51_01145</name>
    <name evidence="12" type="ORF">KQP68_18055</name>
    <name evidence="10" type="ORF">PO127_00230</name>
</gene>
<evidence type="ECO:0000313" key="16">
    <source>
        <dbReference type="Proteomes" id="UP000440614"/>
    </source>
</evidence>
<dbReference type="KEGG" id="btho:Btheta7330_02656"/>
<dbReference type="Pfam" id="PF13102">
    <property type="entry name" value="Phage_int_SAM_5"/>
    <property type="match status" value="1"/>
</dbReference>
<evidence type="ECO:0000256" key="1">
    <source>
        <dbReference type="ARBA" id="ARBA00008857"/>
    </source>
</evidence>
<dbReference type="AlphaFoldDB" id="A0A0P0F0S9"/>
<organism evidence="8 18">
    <name type="scientific">Bacteroides thetaiotaomicron</name>
    <dbReference type="NCBI Taxonomy" id="818"/>
    <lineage>
        <taxon>Bacteria</taxon>
        <taxon>Pseudomonadati</taxon>
        <taxon>Bacteroidota</taxon>
        <taxon>Bacteroidia</taxon>
        <taxon>Bacteroidales</taxon>
        <taxon>Bacteroidaceae</taxon>
        <taxon>Bacteroides</taxon>
    </lineage>
</organism>
<dbReference type="EMBL" id="WCRS01000010">
    <property type="protein sequence ID" value="KAB4472663.1"/>
    <property type="molecule type" value="Genomic_DNA"/>
</dbReference>
<dbReference type="RefSeq" id="WP_011107591.1">
    <property type="nucleotide sequence ID" value="NZ_BAABXH010000002.1"/>
</dbReference>
<dbReference type="Proteomes" id="UP001217776">
    <property type="component" value="Unassembled WGS sequence"/>
</dbReference>
<keyword evidence="3" id="KW-0233">DNA recombination</keyword>
<evidence type="ECO:0000313" key="6">
    <source>
        <dbReference type="EMBL" id="KAB4316111.1"/>
    </source>
</evidence>
<dbReference type="InterPro" id="IPR035386">
    <property type="entry name" value="Arm-DNA-bind_5"/>
</dbReference>
<reference evidence="10" key="5">
    <citation type="submission" date="2022-10" db="EMBL/GenBank/DDBJ databases">
        <title>Human gut microbiome strain richness.</title>
        <authorList>
            <person name="Chen-Liaw A."/>
        </authorList>
    </citation>
    <scope>NUCLEOTIDE SEQUENCE</scope>
    <source>
        <strain evidence="10">1001283st1_A3_1001283B150304_161114</strain>
    </source>
</reference>
<evidence type="ECO:0000313" key="9">
    <source>
        <dbReference type="EMBL" id="KAB4486143.1"/>
    </source>
</evidence>
<dbReference type="Proteomes" id="UP000095576">
    <property type="component" value="Unassembled WGS sequence"/>
</dbReference>
<dbReference type="EMBL" id="CP083680">
    <property type="protein sequence ID" value="UYU65464.1"/>
    <property type="molecule type" value="Genomic_DNA"/>
</dbReference>
<dbReference type="OMA" id="KDFWFFS"/>
<protein>
    <submittedName>
        <fullName evidence="5 10">Integrase</fullName>
    </submittedName>
    <submittedName>
        <fullName evidence="8">Tyrosine-type recombinase/integrase</fullName>
    </submittedName>
</protein>
<evidence type="ECO:0000256" key="2">
    <source>
        <dbReference type="ARBA" id="ARBA00023125"/>
    </source>
</evidence>
<accession>A0A0P0F0S9</accession>
<dbReference type="GO" id="GO:0003677">
    <property type="term" value="F:DNA binding"/>
    <property type="evidence" value="ECO:0007669"/>
    <property type="project" value="UniProtKB-KW"/>
</dbReference>
<reference evidence="12 19" key="4">
    <citation type="submission" date="2021-06" db="EMBL/GenBank/DDBJ databases">
        <title>Interrogation of the integrated mobile genetic elements in gut-associated Bacteroides with a consensus prediction approach.</title>
        <authorList>
            <person name="Campbell D.E."/>
            <person name="Leigh J.R."/>
            <person name="Kim T."/>
            <person name="England W."/>
            <person name="Whitaker R.J."/>
            <person name="Degnan P.H."/>
        </authorList>
    </citation>
    <scope>NUCLEOTIDE SEQUENCE [LARGE SCALE GENOMIC DNA]</scope>
    <source>
        <strain evidence="12 19">WAL8669</strain>
    </source>
</reference>
<dbReference type="Proteomes" id="UP000436858">
    <property type="component" value="Unassembled WGS sequence"/>
</dbReference>
<evidence type="ECO:0000313" key="7">
    <source>
        <dbReference type="EMBL" id="KAB4452511.1"/>
    </source>
</evidence>
<evidence type="ECO:0000259" key="4">
    <source>
        <dbReference type="PROSITE" id="PS51898"/>
    </source>
</evidence>
<evidence type="ECO:0000313" key="17">
    <source>
        <dbReference type="Proteomes" id="UP000460317"/>
    </source>
</evidence>
<dbReference type="PROSITE" id="PS51898">
    <property type="entry name" value="TYR_RECOMBINASE"/>
    <property type="match status" value="1"/>
</dbReference>
<dbReference type="GO" id="GO:0006310">
    <property type="term" value="P:DNA recombination"/>
    <property type="evidence" value="ECO:0007669"/>
    <property type="project" value="UniProtKB-KW"/>
</dbReference>
<dbReference type="EMBL" id="QSJP01000005">
    <property type="protein sequence ID" value="RHD89180.1"/>
    <property type="molecule type" value="Genomic_DNA"/>
</dbReference>
<dbReference type="PATRIC" id="fig|818.23.peg.2733"/>
<dbReference type="Proteomes" id="UP000284785">
    <property type="component" value="Unassembled WGS sequence"/>
</dbReference>
<dbReference type="Pfam" id="PF17293">
    <property type="entry name" value="Arm-DNA-bind_5"/>
    <property type="match status" value="1"/>
</dbReference>
<dbReference type="PANTHER" id="PTHR30349:SF64">
    <property type="entry name" value="PROPHAGE INTEGRASE INTD-RELATED"/>
    <property type="match status" value="1"/>
</dbReference>
<name>A0A0P0F0S9_BACT4</name>
<dbReference type="InterPro" id="IPR002104">
    <property type="entry name" value="Integrase_catalytic"/>
</dbReference>
<comment type="similarity">
    <text evidence="1">Belongs to the 'phage' integrase family.</text>
</comment>
<dbReference type="EMBL" id="JAQNVG010000001">
    <property type="protein sequence ID" value="MDC2234171.1"/>
    <property type="molecule type" value="Genomic_DNA"/>
</dbReference>
<dbReference type="Proteomes" id="UP000460317">
    <property type="component" value="Unassembled WGS sequence"/>
</dbReference>
<dbReference type="Gene3D" id="1.10.443.10">
    <property type="entry name" value="Intergrase catalytic core"/>
    <property type="match status" value="1"/>
</dbReference>
<feature type="domain" description="Tyr recombinase" evidence="4">
    <location>
        <begin position="212"/>
        <end position="405"/>
    </location>
</feature>
<dbReference type="EMBL" id="WCRY01000003">
    <property type="protein sequence ID" value="KAB4486143.1"/>
    <property type="molecule type" value="Genomic_DNA"/>
</dbReference>
<proteinExistence type="inferred from homology"/>
<evidence type="ECO:0000313" key="15">
    <source>
        <dbReference type="Proteomes" id="UP000436858"/>
    </source>
</evidence>
<dbReference type="GeneID" id="60927016"/>
<reference evidence="5 13" key="1">
    <citation type="submission" date="2015-09" db="EMBL/GenBank/DDBJ databases">
        <authorList>
            <consortium name="Pathogen Informatics"/>
        </authorList>
    </citation>
    <scope>NUCLEOTIDE SEQUENCE [LARGE SCALE GENOMIC DNA]</scope>
    <source>
        <strain evidence="5 13">2789STDY5834899</strain>
    </source>
</reference>
<evidence type="ECO:0000313" key="12">
    <source>
        <dbReference type="EMBL" id="UYU65464.1"/>
    </source>
</evidence>
<dbReference type="EMBL" id="WCSB01000008">
    <property type="protein sequence ID" value="KAB4452511.1"/>
    <property type="molecule type" value="Genomic_DNA"/>
</dbReference>
<reference evidence="15 16" key="3">
    <citation type="journal article" date="2019" name="Nat. Med.">
        <title>A library of human gut bacterial isolates paired with longitudinal multiomics data enables mechanistic microbiome research.</title>
        <authorList>
            <person name="Poyet M."/>
            <person name="Groussin M."/>
            <person name="Gibbons S.M."/>
            <person name="Avila-Pacheco J."/>
            <person name="Jiang X."/>
            <person name="Kearney S.M."/>
            <person name="Perrotta A.R."/>
            <person name="Berdy B."/>
            <person name="Zhao S."/>
            <person name="Lieberman T.D."/>
            <person name="Swanson P.K."/>
            <person name="Smith M."/>
            <person name="Roesemann S."/>
            <person name="Alexander J.E."/>
            <person name="Rich S.A."/>
            <person name="Livny J."/>
            <person name="Vlamakis H."/>
            <person name="Clish C."/>
            <person name="Bullock K."/>
            <person name="Deik A."/>
            <person name="Scott J."/>
            <person name="Pierce K.A."/>
            <person name="Xavier R.J."/>
            <person name="Alm E.J."/>
        </authorList>
    </citation>
    <scope>NUCLEOTIDE SEQUENCE [LARGE SCALE GENOMIC DNA]</scope>
    <source>
        <strain evidence="8 18">BIOML-A156</strain>
        <strain evidence="9 15">BIOML-A162</strain>
        <strain evidence="7 17">BIOML-A165</strain>
        <strain evidence="6 16">BIOML-A188</strain>
    </source>
</reference>
<keyword evidence="2" id="KW-0238">DNA-binding</keyword>
<reference evidence="11 14" key="2">
    <citation type="submission" date="2018-08" db="EMBL/GenBank/DDBJ databases">
        <title>A genome reference for cultivated species of the human gut microbiota.</title>
        <authorList>
            <person name="Zou Y."/>
            <person name="Xue W."/>
            <person name="Luo G."/>
        </authorList>
    </citation>
    <scope>NUCLEOTIDE SEQUENCE [LARGE SCALE GENOMIC DNA]</scope>
    <source>
        <strain evidence="11 14">AM30-26</strain>
    </source>
</reference>
<dbReference type="PANTHER" id="PTHR30349">
    <property type="entry name" value="PHAGE INTEGRASE-RELATED"/>
    <property type="match status" value="1"/>
</dbReference>
<sequence length="413" mass="48085">MFKYSKDGVSVLTILDTRRAKINGLFPVKVQVVFRRKQKYYSTGKELSKEDWDRLLKAKSQLLMEVRTDIESSFSIIKQQVSELIQKGEFSFEILSIRLGRHTKEINLRTAFELKMKELEDNEQASTYLNYRSALKSLECFGGTNIPLDRITVEWLKHCERFWISNGKSYSSVSIYFRTLKCILNRAVRDGILKESSFPFGKNKYEIPEGHGRKLALTLPEIKRVMSFQDSTNELEEFRDLWFFSYLCNGINFMDLLFLQYSNIVDGEICFIRSKTSRTTKHSKEIRATITPEMWDIIHKWGNPNISPQTYIFKYAKGNEDAFEKIKLVRRIVTKCNRKLKKIAQGTGIAQLTTYTARHSFATVLKRGGAKTSYISESLGHSNLTVTENYLACFEKEERIRNARLLTNFDNKM</sequence>
<dbReference type="EMBL" id="WCSY01000001">
    <property type="protein sequence ID" value="KAB4316111.1"/>
    <property type="molecule type" value="Genomic_DNA"/>
</dbReference>
<evidence type="ECO:0000256" key="3">
    <source>
        <dbReference type="ARBA" id="ARBA00023172"/>
    </source>
</evidence>
<evidence type="ECO:0000313" key="18">
    <source>
        <dbReference type="Proteomes" id="UP000488521"/>
    </source>
</evidence>
<dbReference type="InterPro" id="IPR013762">
    <property type="entry name" value="Integrase-like_cat_sf"/>
</dbReference>
<evidence type="ECO:0000313" key="13">
    <source>
        <dbReference type="Proteomes" id="UP000095576"/>
    </source>
</evidence>
<dbReference type="Gene3D" id="1.10.150.130">
    <property type="match status" value="1"/>
</dbReference>
<dbReference type="InterPro" id="IPR011010">
    <property type="entry name" value="DNA_brk_join_enz"/>
</dbReference>
<dbReference type="SUPFAM" id="SSF56349">
    <property type="entry name" value="DNA breaking-rejoining enzymes"/>
    <property type="match status" value="1"/>
</dbReference>
<evidence type="ECO:0000313" key="19">
    <source>
        <dbReference type="Proteomes" id="UP001156218"/>
    </source>
</evidence>
<dbReference type="GO" id="GO:0015074">
    <property type="term" value="P:DNA integration"/>
    <property type="evidence" value="ECO:0007669"/>
    <property type="project" value="InterPro"/>
</dbReference>
<evidence type="ECO:0000313" key="14">
    <source>
        <dbReference type="Proteomes" id="UP000284785"/>
    </source>
</evidence>
<dbReference type="Pfam" id="PF00589">
    <property type="entry name" value="Phage_integrase"/>
    <property type="match status" value="1"/>
</dbReference>
<dbReference type="Proteomes" id="UP000488521">
    <property type="component" value="Unassembled WGS sequence"/>
</dbReference>
<evidence type="ECO:0000313" key="11">
    <source>
        <dbReference type="EMBL" id="RHD89180.1"/>
    </source>
</evidence>
<evidence type="ECO:0000313" key="8">
    <source>
        <dbReference type="EMBL" id="KAB4472663.1"/>
    </source>
</evidence>
<dbReference type="Proteomes" id="UP000440614">
    <property type="component" value="Unassembled WGS sequence"/>
</dbReference>
<dbReference type="EMBL" id="CZAP01000001">
    <property type="protein sequence ID" value="CUO92939.1"/>
    <property type="molecule type" value="Genomic_DNA"/>
</dbReference>
<evidence type="ECO:0000313" key="5">
    <source>
        <dbReference type="EMBL" id="CUO92939.1"/>
    </source>
</evidence>